<name>A0A4R2KKS0_9FIRM</name>
<dbReference type="OrthoDB" id="581021at2"/>
<dbReference type="InterPro" id="IPR036390">
    <property type="entry name" value="WH_DNA-bd_sf"/>
</dbReference>
<evidence type="ECO:0000256" key="2">
    <source>
        <dbReference type="ARBA" id="ARBA00023125"/>
    </source>
</evidence>
<dbReference type="AlphaFoldDB" id="A0A4R2KKS0"/>
<dbReference type="InterPro" id="IPR000595">
    <property type="entry name" value="cNMP-bd_dom"/>
</dbReference>
<gene>
    <name evidence="6" type="ORF">EV214_11292</name>
</gene>
<protein>
    <submittedName>
        <fullName evidence="6">CRP-like cAMP-binding protein</fullName>
    </submittedName>
</protein>
<evidence type="ECO:0000313" key="6">
    <source>
        <dbReference type="EMBL" id="TCO74611.1"/>
    </source>
</evidence>
<keyword evidence="2" id="KW-0238">DNA-binding</keyword>
<keyword evidence="7" id="KW-1185">Reference proteome</keyword>
<organism evidence="6 7">
    <name type="scientific">Marinisporobacter balticus</name>
    <dbReference type="NCBI Taxonomy" id="2018667"/>
    <lineage>
        <taxon>Bacteria</taxon>
        <taxon>Bacillati</taxon>
        <taxon>Bacillota</taxon>
        <taxon>Clostridia</taxon>
        <taxon>Peptostreptococcales</taxon>
        <taxon>Thermotaleaceae</taxon>
        <taxon>Marinisporobacter</taxon>
    </lineage>
</organism>
<dbReference type="CDD" id="cd00038">
    <property type="entry name" value="CAP_ED"/>
    <property type="match status" value="1"/>
</dbReference>
<dbReference type="InterPro" id="IPR050397">
    <property type="entry name" value="Env_Response_Regulators"/>
</dbReference>
<evidence type="ECO:0000256" key="3">
    <source>
        <dbReference type="ARBA" id="ARBA00023163"/>
    </source>
</evidence>
<dbReference type="PROSITE" id="PS50042">
    <property type="entry name" value="CNMP_BINDING_3"/>
    <property type="match status" value="1"/>
</dbReference>
<proteinExistence type="predicted"/>
<dbReference type="Pfam" id="PF13545">
    <property type="entry name" value="HTH_Crp_2"/>
    <property type="match status" value="1"/>
</dbReference>
<dbReference type="SUPFAM" id="SSF46785">
    <property type="entry name" value="Winged helix' DNA-binding domain"/>
    <property type="match status" value="1"/>
</dbReference>
<dbReference type="Gene3D" id="2.60.120.10">
    <property type="entry name" value="Jelly Rolls"/>
    <property type="match status" value="1"/>
</dbReference>
<dbReference type="InterPro" id="IPR014710">
    <property type="entry name" value="RmlC-like_jellyroll"/>
</dbReference>
<dbReference type="Pfam" id="PF00027">
    <property type="entry name" value="cNMP_binding"/>
    <property type="match status" value="1"/>
</dbReference>
<evidence type="ECO:0000256" key="1">
    <source>
        <dbReference type="ARBA" id="ARBA00023015"/>
    </source>
</evidence>
<evidence type="ECO:0000259" key="5">
    <source>
        <dbReference type="PROSITE" id="PS51063"/>
    </source>
</evidence>
<accession>A0A4R2KKS0</accession>
<dbReference type="PANTHER" id="PTHR24567:SF26">
    <property type="entry name" value="REGULATORY PROTEIN YEIL"/>
    <property type="match status" value="1"/>
</dbReference>
<keyword evidence="1" id="KW-0805">Transcription regulation</keyword>
<comment type="caution">
    <text evidence="6">The sequence shown here is derived from an EMBL/GenBank/DDBJ whole genome shotgun (WGS) entry which is preliminary data.</text>
</comment>
<dbReference type="GO" id="GO:0005829">
    <property type="term" value="C:cytosol"/>
    <property type="evidence" value="ECO:0007669"/>
    <property type="project" value="TreeGrafter"/>
</dbReference>
<dbReference type="GO" id="GO:0003677">
    <property type="term" value="F:DNA binding"/>
    <property type="evidence" value="ECO:0007669"/>
    <property type="project" value="UniProtKB-KW"/>
</dbReference>
<evidence type="ECO:0000313" key="7">
    <source>
        <dbReference type="Proteomes" id="UP000294919"/>
    </source>
</evidence>
<dbReference type="InterPro" id="IPR012318">
    <property type="entry name" value="HTH_CRP"/>
</dbReference>
<dbReference type="EMBL" id="SLWV01000012">
    <property type="protein sequence ID" value="TCO74611.1"/>
    <property type="molecule type" value="Genomic_DNA"/>
</dbReference>
<dbReference type="RefSeq" id="WP_132245361.1">
    <property type="nucleotide sequence ID" value="NZ_SLWV01000012.1"/>
</dbReference>
<dbReference type="PANTHER" id="PTHR24567">
    <property type="entry name" value="CRP FAMILY TRANSCRIPTIONAL REGULATORY PROTEIN"/>
    <property type="match status" value="1"/>
</dbReference>
<dbReference type="InterPro" id="IPR018490">
    <property type="entry name" value="cNMP-bd_dom_sf"/>
</dbReference>
<dbReference type="Proteomes" id="UP000294919">
    <property type="component" value="Unassembled WGS sequence"/>
</dbReference>
<dbReference type="GO" id="GO:0003700">
    <property type="term" value="F:DNA-binding transcription factor activity"/>
    <property type="evidence" value="ECO:0007669"/>
    <property type="project" value="TreeGrafter"/>
</dbReference>
<dbReference type="InterPro" id="IPR036388">
    <property type="entry name" value="WH-like_DNA-bd_sf"/>
</dbReference>
<reference evidence="6 7" key="1">
    <citation type="submission" date="2019-03" db="EMBL/GenBank/DDBJ databases">
        <title>Genomic Encyclopedia of Type Strains, Phase IV (KMG-IV): sequencing the most valuable type-strain genomes for metagenomic binning, comparative biology and taxonomic classification.</title>
        <authorList>
            <person name="Goeker M."/>
        </authorList>
    </citation>
    <scope>NUCLEOTIDE SEQUENCE [LARGE SCALE GENOMIC DNA]</scope>
    <source>
        <strain evidence="6 7">DSM 102940</strain>
    </source>
</reference>
<dbReference type="SUPFAM" id="SSF51206">
    <property type="entry name" value="cAMP-binding domain-like"/>
    <property type="match status" value="1"/>
</dbReference>
<keyword evidence="3" id="KW-0804">Transcription</keyword>
<evidence type="ECO:0000259" key="4">
    <source>
        <dbReference type="PROSITE" id="PS50042"/>
    </source>
</evidence>
<dbReference type="PROSITE" id="PS51063">
    <property type="entry name" value="HTH_CRP_2"/>
    <property type="match status" value="1"/>
</dbReference>
<feature type="domain" description="HTH crp-type" evidence="5">
    <location>
        <begin position="149"/>
        <end position="215"/>
    </location>
</feature>
<dbReference type="Gene3D" id="1.10.10.10">
    <property type="entry name" value="Winged helix-like DNA-binding domain superfamily/Winged helix DNA-binding domain"/>
    <property type="match status" value="1"/>
</dbReference>
<sequence length="226" mass="26723">MKKIADKKLLYHYISKYNIDHILNDATLSYTQLHYYEKGEQILHAENQLIYYYFFVSGKIKIFSQLENGKSMLLRFYTEFDTLGDVELFKNTSIRCNVEAVENTYLVGIPAKILREKCYDNPKFLRFVIHSLSTKLESTSINSSYNLLYPLINRLSSYLIEHITDKDYIILTSSYNDISEFLGTTYRHLHRTFNDLTSKRIIRCDGKKIYILNKNALIELSKNLYR</sequence>
<feature type="domain" description="Cyclic nucleotide-binding" evidence="4">
    <location>
        <begin position="10"/>
        <end position="116"/>
    </location>
</feature>